<protein>
    <recommendedName>
        <fullName evidence="2">G domain-containing protein</fullName>
    </recommendedName>
</protein>
<evidence type="ECO:0000256" key="1">
    <source>
        <dbReference type="SAM" id="MobiDB-lite"/>
    </source>
</evidence>
<evidence type="ECO:0000313" key="3">
    <source>
        <dbReference type="EMBL" id="KDQ53040.1"/>
    </source>
</evidence>
<dbReference type="Proteomes" id="UP000027265">
    <property type="component" value="Unassembled WGS sequence"/>
</dbReference>
<dbReference type="SUPFAM" id="SSF52540">
    <property type="entry name" value="P-loop containing nucleoside triphosphate hydrolases"/>
    <property type="match status" value="1"/>
</dbReference>
<dbReference type="GO" id="GO:0005525">
    <property type="term" value="F:GTP binding"/>
    <property type="evidence" value="ECO:0007669"/>
    <property type="project" value="InterPro"/>
</dbReference>
<dbReference type="InterPro" id="IPR027417">
    <property type="entry name" value="P-loop_NTPase"/>
</dbReference>
<evidence type="ECO:0000259" key="2">
    <source>
        <dbReference type="Pfam" id="PF01926"/>
    </source>
</evidence>
<accession>A0A067PGT9</accession>
<keyword evidence="4" id="KW-1185">Reference proteome</keyword>
<dbReference type="InParanoid" id="A0A067PGT9"/>
<reference evidence="4" key="1">
    <citation type="journal article" date="2014" name="Proc. Natl. Acad. Sci. U.S.A.">
        <title>Extensive sampling of basidiomycete genomes demonstrates inadequacy of the white-rot/brown-rot paradigm for wood decay fungi.</title>
        <authorList>
            <person name="Riley R."/>
            <person name="Salamov A.A."/>
            <person name="Brown D.W."/>
            <person name="Nagy L.G."/>
            <person name="Floudas D."/>
            <person name="Held B.W."/>
            <person name="Levasseur A."/>
            <person name="Lombard V."/>
            <person name="Morin E."/>
            <person name="Otillar R."/>
            <person name="Lindquist E.A."/>
            <person name="Sun H."/>
            <person name="LaButti K.M."/>
            <person name="Schmutz J."/>
            <person name="Jabbour D."/>
            <person name="Luo H."/>
            <person name="Baker S.E."/>
            <person name="Pisabarro A.G."/>
            <person name="Walton J.D."/>
            <person name="Blanchette R.A."/>
            <person name="Henrissat B."/>
            <person name="Martin F."/>
            <person name="Cullen D."/>
            <person name="Hibbett D.S."/>
            <person name="Grigoriev I.V."/>
        </authorList>
    </citation>
    <scope>NUCLEOTIDE SEQUENCE [LARGE SCALE GENOMIC DNA]</scope>
    <source>
        <strain evidence="4">MUCL 33604</strain>
    </source>
</reference>
<sequence length="376" mass="41631">MHKGEQPGEGSNVLKGDEPSPPPYCIYEEKEEKPPAGPVVSGGPEIKIAVMGATGTGKSSFIKSITQDEGIIIGHSLQSETDKITLSRTFDVSVEGGCLAFIDTPGFDDSRGADGAMSDSDILRQIGTFLQKEYEGSQMLAGIIYTHRITDPRMGSTSIRNLRMFRQLCGTQSMRNVVILTTMWDKLGDIREGVGREQELRSAPGLFKDLIDAGARLVRSGHGLRGYEFPEPEHIVSNLILHSNPGWTKMQEELALGKSVGETSAGSELDGQIQELIVQEMQQMRELAAAALVELDEGAKRRLVYIRSMLDQQVQRREEERQVLMQHSEAARAIEAMRLAEAEEKHRQLLSWERNRKRKKKRALTAIAAVAVMGFL</sequence>
<gene>
    <name evidence="3" type="ORF">JAAARDRAFT_197826</name>
</gene>
<feature type="region of interest" description="Disordered" evidence="1">
    <location>
        <begin position="1"/>
        <end position="39"/>
    </location>
</feature>
<dbReference type="Gene3D" id="3.40.50.300">
    <property type="entry name" value="P-loop containing nucleotide triphosphate hydrolases"/>
    <property type="match status" value="1"/>
</dbReference>
<proteinExistence type="predicted"/>
<dbReference type="Pfam" id="PF01926">
    <property type="entry name" value="MMR_HSR1"/>
    <property type="match status" value="1"/>
</dbReference>
<dbReference type="EMBL" id="KL197736">
    <property type="protein sequence ID" value="KDQ53040.1"/>
    <property type="molecule type" value="Genomic_DNA"/>
</dbReference>
<dbReference type="HOGENOM" id="CLU_018003_2_1_1"/>
<dbReference type="OrthoDB" id="8954335at2759"/>
<dbReference type="AlphaFoldDB" id="A0A067PGT9"/>
<organism evidence="3 4">
    <name type="scientific">Jaapia argillacea MUCL 33604</name>
    <dbReference type="NCBI Taxonomy" id="933084"/>
    <lineage>
        <taxon>Eukaryota</taxon>
        <taxon>Fungi</taxon>
        <taxon>Dikarya</taxon>
        <taxon>Basidiomycota</taxon>
        <taxon>Agaricomycotina</taxon>
        <taxon>Agaricomycetes</taxon>
        <taxon>Agaricomycetidae</taxon>
        <taxon>Jaapiales</taxon>
        <taxon>Jaapiaceae</taxon>
        <taxon>Jaapia</taxon>
    </lineage>
</organism>
<name>A0A067PGT9_9AGAM</name>
<evidence type="ECO:0000313" key="4">
    <source>
        <dbReference type="Proteomes" id="UP000027265"/>
    </source>
</evidence>
<feature type="domain" description="G" evidence="2">
    <location>
        <begin position="47"/>
        <end position="108"/>
    </location>
</feature>
<dbReference type="InterPro" id="IPR006073">
    <property type="entry name" value="GTP-bd"/>
</dbReference>